<sequence>MYTSCTTVEYCLMSSRSTRQMTQPRLIPPLTFAAAYARQLQLLRHTCLHCSSVMPAYTVAFVASGSFIRFTTQNPSVLALPLPQPRLVLLTHPPVPSRRLHCCGDRGENPGRQLQSGDWAVSQYPNGPQVA</sequence>
<proteinExistence type="predicted"/>
<feature type="region of interest" description="Disordered" evidence="1">
    <location>
        <begin position="105"/>
        <end position="131"/>
    </location>
</feature>
<dbReference type="EMBL" id="GBRH01236990">
    <property type="protein sequence ID" value="JAD60905.1"/>
    <property type="molecule type" value="Transcribed_RNA"/>
</dbReference>
<evidence type="ECO:0000313" key="2">
    <source>
        <dbReference type="EMBL" id="JAD60905.1"/>
    </source>
</evidence>
<name>A0A0A9BI43_ARUDO</name>
<organism evidence="2">
    <name type="scientific">Arundo donax</name>
    <name type="common">Giant reed</name>
    <name type="synonym">Donax arundinaceus</name>
    <dbReference type="NCBI Taxonomy" id="35708"/>
    <lineage>
        <taxon>Eukaryota</taxon>
        <taxon>Viridiplantae</taxon>
        <taxon>Streptophyta</taxon>
        <taxon>Embryophyta</taxon>
        <taxon>Tracheophyta</taxon>
        <taxon>Spermatophyta</taxon>
        <taxon>Magnoliopsida</taxon>
        <taxon>Liliopsida</taxon>
        <taxon>Poales</taxon>
        <taxon>Poaceae</taxon>
        <taxon>PACMAD clade</taxon>
        <taxon>Arundinoideae</taxon>
        <taxon>Arundineae</taxon>
        <taxon>Arundo</taxon>
    </lineage>
</organism>
<reference evidence="2" key="2">
    <citation type="journal article" date="2015" name="Data Brief">
        <title>Shoot transcriptome of the giant reed, Arundo donax.</title>
        <authorList>
            <person name="Barrero R.A."/>
            <person name="Guerrero F.D."/>
            <person name="Moolhuijzen P."/>
            <person name="Goolsby J.A."/>
            <person name="Tidwell J."/>
            <person name="Bellgard S.E."/>
            <person name="Bellgard M.I."/>
        </authorList>
    </citation>
    <scope>NUCLEOTIDE SEQUENCE</scope>
    <source>
        <tissue evidence="2">Shoot tissue taken approximately 20 cm above the soil surface</tissue>
    </source>
</reference>
<protein>
    <submittedName>
        <fullName evidence="2">Uncharacterized protein</fullName>
    </submittedName>
</protein>
<accession>A0A0A9BI43</accession>
<evidence type="ECO:0000256" key="1">
    <source>
        <dbReference type="SAM" id="MobiDB-lite"/>
    </source>
</evidence>
<dbReference type="AlphaFoldDB" id="A0A0A9BI43"/>
<reference evidence="2" key="1">
    <citation type="submission" date="2014-09" db="EMBL/GenBank/DDBJ databases">
        <authorList>
            <person name="Magalhaes I.L.F."/>
            <person name="Oliveira U."/>
            <person name="Santos F.R."/>
            <person name="Vidigal T.H.D.A."/>
            <person name="Brescovit A.D."/>
            <person name="Santos A.J."/>
        </authorList>
    </citation>
    <scope>NUCLEOTIDE SEQUENCE</scope>
    <source>
        <tissue evidence="2">Shoot tissue taken approximately 20 cm above the soil surface</tissue>
    </source>
</reference>